<gene>
    <name evidence="10" type="primary">ppaC</name>
    <name evidence="10" type="ORF">ERS852573_01792</name>
</gene>
<dbReference type="InterPro" id="IPR028979">
    <property type="entry name" value="Ser_kin/Pase_Hpr-like_N_sf"/>
</dbReference>
<reference evidence="10 11" key="1">
    <citation type="submission" date="2015-09" db="EMBL/GenBank/DDBJ databases">
        <authorList>
            <consortium name="Pathogen Informatics"/>
        </authorList>
    </citation>
    <scope>NUCLEOTIDE SEQUENCE [LARGE SCALE GENOMIC DNA]</scope>
    <source>
        <strain evidence="10 11">2789STDY5834961</strain>
    </source>
</reference>
<dbReference type="InterPro" id="IPR038222">
    <property type="entry name" value="DHHA2_dom_sf"/>
</dbReference>
<dbReference type="GO" id="GO:0004427">
    <property type="term" value="F:inorganic diphosphate phosphatase activity"/>
    <property type="evidence" value="ECO:0007669"/>
    <property type="project" value="UniProtKB-EC"/>
</dbReference>
<accession>A0A173TY71</accession>
<dbReference type="PROSITE" id="PS51371">
    <property type="entry name" value="CBS"/>
    <property type="match status" value="1"/>
</dbReference>
<evidence type="ECO:0000313" key="11">
    <source>
        <dbReference type="Proteomes" id="UP000095597"/>
    </source>
</evidence>
<dbReference type="NCBIfam" id="NF011442">
    <property type="entry name" value="PRK14869.1-4"/>
    <property type="match status" value="1"/>
</dbReference>
<dbReference type="Pfam" id="PF01368">
    <property type="entry name" value="DHH"/>
    <property type="match status" value="1"/>
</dbReference>
<dbReference type="SMART" id="SM00116">
    <property type="entry name" value="CBS"/>
    <property type="match status" value="2"/>
</dbReference>
<dbReference type="OrthoDB" id="9766150at2"/>
<evidence type="ECO:0000256" key="3">
    <source>
        <dbReference type="ARBA" id="ARBA00022723"/>
    </source>
</evidence>
<name>A0A173TY71_9FIRM</name>
<comment type="cofactor">
    <cofactor evidence="1">
        <name>Mn(2+)</name>
        <dbReference type="ChEBI" id="CHEBI:29035"/>
    </cofactor>
</comment>
<dbReference type="Gene3D" id="3.10.580.10">
    <property type="entry name" value="CBS-domain"/>
    <property type="match status" value="1"/>
</dbReference>
<dbReference type="PANTHER" id="PTHR12112">
    <property type="entry name" value="BNIP - RELATED"/>
    <property type="match status" value="1"/>
</dbReference>
<dbReference type="NCBIfam" id="NF011443">
    <property type="entry name" value="PRK14869.1-5"/>
    <property type="match status" value="1"/>
</dbReference>
<dbReference type="InterPro" id="IPR038763">
    <property type="entry name" value="DHH_sf"/>
</dbReference>
<dbReference type="Pfam" id="PF00571">
    <property type="entry name" value="CBS"/>
    <property type="match status" value="2"/>
</dbReference>
<dbReference type="InterPro" id="IPR046342">
    <property type="entry name" value="CBS_dom_sf"/>
</dbReference>
<sequence>MAKKAGKIYVVGHKNPDTDSICSAIAYANLKREITGNDYIAKRAGQINEETHYVLQKFGVKVPNLLENVKLQVKDMDIHQIEGVGPNVSLKDTWTKMKENNIKTLPILRDEELLGVISTGDIATSYMDVYDNMILSKARTQYRNIMNTLDGEMVTGNEHGYFTKGKVAIGASSPELMQEFIEKDDLVILGNRVESQMCALDIDVSCMVVCQNAEVSEEVIKRADEQSTVIISTPHDTFTAARLINQSVPVKRFMTKTPLTCFHMSDYVEDIKEVMAKKKYRDFPIIDRHGKFKGFVSRRRFLNASKKKVILVDHNEKNQAVDGIEEAEIVEIIDHHRLGNIETMGPVFFRNQPVGCTATIVYQMYKENDVEITPTIAGLLCSAIISDTLLFRSPTCTSLDEKVAKKLGKIAGINLEEQAQAMFKAGSSLAGKTAEDICFQDFKQFTVNDMVFGVGQLNSMSKEELQEVKEMLTPYLPEVLEKNGVQMVFFMLTDILDESTELLCCGAKAKEYIIDAFDLKEDSEKMILKGVVSRKKQLIPTLVSELQQ</sequence>
<evidence type="ECO:0000256" key="1">
    <source>
        <dbReference type="ARBA" id="ARBA00001936"/>
    </source>
</evidence>
<evidence type="ECO:0000256" key="5">
    <source>
        <dbReference type="ARBA" id="ARBA00023211"/>
    </source>
</evidence>
<evidence type="ECO:0000256" key="8">
    <source>
        <dbReference type="PROSITE-ProRule" id="PRU00703"/>
    </source>
</evidence>
<dbReference type="EC" id="3.6.1.1" evidence="2"/>
<proteinExistence type="predicted"/>
<dbReference type="InterPro" id="IPR004097">
    <property type="entry name" value="DHHA2"/>
</dbReference>
<dbReference type="GO" id="GO:0046872">
    <property type="term" value="F:metal ion binding"/>
    <property type="evidence" value="ECO:0007669"/>
    <property type="project" value="UniProtKB-KW"/>
</dbReference>
<dbReference type="Gene3D" id="3.40.1390.20">
    <property type="entry name" value="HprK N-terminal domain-like"/>
    <property type="match status" value="1"/>
</dbReference>
<dbReference type="RefSeq" id="WP_055214411.1">
    <property type="nucleotide sequence ID" value="NZ_CYXO01000010.1"/>
</dbReference>
<dbReference type="SUPFAM" id="SSF75138">
    <property type="entry name" value="HprK N-terminal domain-like"/>
    <property type="match status" value="1"/>
</dbReference>
<dbReference type="AlphaFoldDB" id="A0A173TY71"/>
<dbReference type="Pfam" id="PF02833">
    <property type="entry name" value="DHHA2"/>
    <property type="match status" value="1"/>
</dbReference>
<comment type="catalytic activity">
    <reaction evidence="7">
        <text>diphosphate + H2O = 2 phosphate + H(+)</text>
        <dbReference type="Rhea" id="RHEA:24576"/>
        <dbReference type="ChEBI" id="CHEBI:15377"/>
        <dbReference type="ChEBI" id="CHEBI:15378"/>
        <dbReference type="ChEBI" id="CHEBI:33019"/>
        <dbReference type="ChEBI" id="CHEBI:43474"/>
        <dbReference type="EC" id="3.6.1.1"/>
    </reaction>
</comment>
<dbReference type="Gene3D" id="3.10.310.20">
    <property type="entry name" value="DHHA2 domain"/>
    <property type="match status" value="1"/>
</dbReference>
<evidence type="ECO:0000256" key="4">
    <source>
        <dbReference type="ARBA" id="ARBA00022801"/>
    </source>
</evidence>
<evidence type="ECO:0000256" key="7">
    <source>
        <dbReference type="ARBA" id="ARBA00047820"/>
    </source>
</evidence>
<dbReference type="InterPro" id="IPR000644">
    <property type="entry name" value="CBS_dom"/>
</dbReference>
<keyword evidence="4 10" id="KW-0378">Hydrolase</keyword>
<evidence type="ECO:0000313" key="10">
    <source>
        <dbReference type="EMBL" id="CUN07240.1"/>
    </source>
</evidence>
<dbReference type="SUPFAM" id="SSF64182">
    <property type="entry name" value="DHH phosphoesterases"/>
    <property type="match status" value="1"/>
</dbReference>
<evidence type="ECO:0000259" key="9">
    <source>
        <dbReference type="PROSITE" id="PS51371"/>
    </source>
</evidence>
<evidence type="ECO:0000256" key="2">
    <source>
        <dbReference type="ARBA" id="ARBA00012146"/>
    </source>
</evidence>
<keyword evidence="3" id="KW-0479">Metal-binding</keyword>
<dbReference type="SUPFAM" id="SSF54631">
    <property type="entry name" value="CBS-domain pair"/>
    <property type="match status" value="1"/>
</dbReference>
<evidence type="ECO:0000256" key="6">
    <source>
        <dbReference type="ARBA" id="ARBA00032535"/>
    </source>
</evidence>
<dbReference type="InterPro" id="IPR010766">
    <property type="entry name" value="DRTGG"/>
</dbReference>
<keyword evidence="5" id="KW-0464">Manganese</keyword>
<dbReference type="GO" id="GO:0005737">
    <property type="term" value="C:cytoplasm"/>
    <property type="evidence" value="ECO:0007669"/>
    <property type="project" value="InterPro"/>
</dbReference>
<dbReference type="PANTHER" id="PTHR12112:SF22">
    <property type="entry name" value="MANGANESE-DEPENDENT INORGANIC PYROPHOSPHATASE-RELATED"/>
    <property type="match status" value="1"/>
</dbReference>
<dbReference type="SMART" id="SM01131">
    <property type="entry name" value="DHHA2"/>
    <property type="match status" value="1"/>
</dbReference>
<dbReference type="NCBIfam" id="NF003877">
    <property type="entry name" value="PRK05427.1"/>
    <property type="match status" value="1"/>
</dbReference>
<dbReference type="InterPro" id="IPR001667">
    <property type="entry name" value="DDH_dom"/>
</dbReference>
<keyword evidence="8" id="KW-0129">CBS domain</keyword>
<dbReference type="Proteomes" id="UP000095597">
    <property type="component" value="Unassembled WGS sequence"/>
</dbReference>
<organism evidence="10 11">
    <name type="scientific">Dorea longicatena</name>
    <dbReference type="NCBI Taxonomy" id="88431"/>
    <lineage>
        <taxon>Bacteria</taxon>
        <taxon>Bacillati</taxon>
        <taxon>Bacillota</taxon>
        <taxon>Clostridia</taxon>
        <taxon>Lachnospirales</taxon>
        <taxon>Lachnospiraceae</taxon>
        <taxon>Dorea</taxon>
    </lineage>
</organism>
<dbReference type="Pfam" id="PF07085">
    <property type="entry name" value="DRTGG"/>
    <property type="match status" value="1"/>
</dbReference>
<protein>
    <recommendedName>
        <fullName evidence="2">inorganic diphosphatase</fullName>
        <ecNumber evidence="2">3.6.1.1</ecNumber>
    </recommendedName>
    <alternativeName>
        <fullName evidence="6">Pyrophosphate phospho-hydrolase</fullName>
    </alternativeName>
</protein>
<dbReference type="EMBL" id="CYXO01000010">
    <property type="protein sequence ID" value="CUN07240.1"/>
    <property type="molecule type" value="Genomic_DNA"/>
</dbReference>
<feature type="domain" description="CBS" evidence="9">
    <location>
        <begin position="254"/>
        <end position="312"/>
    </location>
</feature>